<reference evidence="1 2" key="1">
    <citation type="journal article" date="2019" name="Nat. Ecol. Evol.">
        <title>Megaphylogeny resolves global patterns of mushroom evolution.</title>
        <authorList>
            <person name="Varga T."/>
            <person name="Krizsan K."/>
            <person name="Foldi C."/>
            <person name="Dima B."/>
            <person name="Sanchez-Garcia M."/>
            <person name="Sanchez-Ramirez S."/>
            <person name="Szollosi G.J."/>
            <person name="Szarkandi J.G."/>
            <person name="Papp V."/>
            <person name="Albert L."/>
            <person name="Andreopoulos W."/>
            <person name="Angelini C."/>
            <person name="Antonin V."/>
            <person name="Barry K.W."/>
            <person name="Bougher N.L."/>
            <person name="Buchanan P."/>
            <person name="Buyck B."/>
            <person name="Bense V."/>
            <person name="Catcheside P."/>
            <person name="Chovatia M."/>
            <person name="Cooper J."/>
            <person name="Damon W."/>
            <person name="Desjardin D."/>
            <person name="Finy P."/>
            <person name="Geml J."/>
            <person name="Haridas S."/>
            <person name="Hughes K."/>
            <person name="Justo A."/>
            <person name="Karasinski D."/>
            <person name="Kautmanova I."/>
            <person name="Kiss B."/>
            <person name="Kocsube S."/>
            <person name="Kotiranta H."/>
            <person name="LaButti K.M."/>
            <person name="Lechner B.E."/>
            <person name="Liimatainen K."/>
            <person name="Lipzen A."/>
            <person name="Lukacs Z."/>
            <person name="Mihaltcheva S."/>
            <person name="Morgado L.N."/>
            <person name="Niskanen T."/>
            <person name="Noordeloos M.E."/>
            <person name="Ohm R.A."/>
            <person name="Ortiz-Santana B."/>
            <person name="Ovrebo C."/>
            <person name="Racz N."/>
            <person name="Riley R."/>
            <person name="Savchenko A."/>
            <person name="Shiryaev A."/>
            <person name="Soop K."/>
            <person name="Spirin V."/>
            <person name="Szebenyi C."/>
            <person name="Tomsovsky M."/>
            <person name="Tulloss R.E."/>
            <person name="Uehling J."/>
            <person name="Grigoriev I.V."/>
            <person name="Vagvolgyi C."/>
            <person name="Papp T."/>
            <person name="Martin F.M."/>
            <person name="Miettinen O."/>
            <person name="Hibbett D.S."/>
            <person name="Nagy L.G."/>
        </authorList>
    </citation>
    <scope>NUCLEOTIDE SEQUENCE [LARGE SCALE GENOMIC DNA]</scope>
    <source>
        <strain evidence="1 2">NL-1719</strain>
    </source>
</reference>
<evidence type="ECO:0000313" key="1">
    <source>
        <dbReference type="EMBL" id="TFK69837.1"/>
    </source>
</evidence>
<organism evidence="1 2">
    <name type="scientific">Pluteus cervinus</name>
    <dbReference type="NCBI Taxonomy" id="181527"/>
    <lineage>
        <taxon>Eukaryota</taxon>
        <taxon>Fungi</taxon>
        <taxon>Dikarya</taxon>
        <taxon>Basidiomycota</taxon>
        <taxon>Agaricomycotina</taxon>
        <taxon>Agaricomycetes</taxon>
        <taxon>Agaricomycetidae</taxon>
        <taxon>Agaricales</taxon>
        <taxon>Pluteineae</taxon>
        <taxon>Pluteaceae</taxon>
        <taxon>Pluteus</taxon>
    </lineage>
</organism>
<gene>
    <name evidence="1" type="ORF">BDN72DRAFT_878182</name>
</gene>
<dbReference type="Proteomes" id="UP000308600">
    <property type="component" value="Unassembled WGS sequence"/>
</dbReference>
<name>A0ACD3AWV0_9AGAR</name>
<protein>
    <submittedName>
        <fullName evidence="1">Uncharacterized protein</fullName>
    </submittedName>
</protein>
<evidence type="ECO:0000313" key="2">
    <source>
        <dbReference type="Proteomes" id="UP000308600"/>
    </source>
</evidence>
<keyword evidence="2" id="KW-1185">Reference proteome</keyword>
<dbReference type="EMBL" id="ML208323">
    <property type="protein sequence ID" value="TFK69837.1"/>
    <property type="molecule type" value="Genomic_DNA"/>
</dbReference>
<accession>A0ACD3AWV0</accession>
<proteinExistence type="predicted"/>
<sequence length="416" mass="47595">MNLARNYAFHSTRICALRSLSTFPRDPEKINVSHANFLSNADSNSKWDKQKAMNVDRLVPGRGKLSPTASRLFKLILPLDTLTPRSNANNAKSNLSNPPTVFLLHPSQPLSHVTRLILASLLQSQPYKHMLRSTPNTTDTDTDVDTPTISFRNTSPLGQTTQWSESTDVAEFIREAARSAKFSITVEYPPITEHSHEPDDTHVNLNDILNSTKQPSPPPPIKTSLEVDVPTFEDRTHYIRKRLQLLQRQLRYMDELKRSCDKEARRGAQRMALGGFGMLIVYWGAVARLTFWDYGWDVMEPITYLSGLSTVILGYLWFLYQGREVSYSSVLRHSISARRNALYDTRGFDIDIWVDKMKEVKEIKKEIMRIKEDYEGRNGDGDGDEEEKEDGGEEEEVENESVDVDDREEARLKEEK</sequence>